<evidence type="ECO:0000313" key="3">
    <source>
        <dbReference type="EMBL" id="KNY25394.1"/>
    </source>
</evidence>
<dbReference type="Proteomes" id="UP000036923">
    <property type="component" value="Unassembled WGS sequence"/>
</dbReference>
<reference evidence="4" key="1">
    <citation type="submission" date="2015-07" db="EMBL/GenBank/DDBJ databases">
        <title>Near-Complete Genome Sequence of the Cellulolytic Bacterium Bacteroides (Pseudobacteroides) cellulosolvens ATCC 35603.</title>
        <authorList>
            <person name="Dassa B."/>
            <person name="Utturkar S.M."/>
            <person name="Klingeman D.M."/>
            <person name="Hurt R.A."/>
            <person name="Keller M."/>
            <person name="Xu J."/>
            <person name="Reddy Y.H.K."/>
            <person name="Borovok I."/>
            <person name="Grinberg I.R."/>
            <person name="Lamed R."/>
            <person name="Zhivin O."/>
            <person name="Bayer E.A."/>
            <person name="Brown S.D."/>
        </authorList>
    </citation>
    <scope>NUCLEOTIDE SEQUENCE [LARGE SCALE GENOMIC DNA]</scope>
    <source>
        <strain evidence="4">DSM 2933</strain>
    </source>
</reference>
<keyword evidence="1" id="KW-0472">Membrane</keyword>
<dbReference type="EMBL" id="LGTC01000001">
    <property type="protein sequence ID" value="KNY25394.1"/>
    <property type="molecule type" value="Genomic_DNA"/>
</dbReference>
<name>A0A0L6JI36_9FIRM</name>
<feature type="transmembrane region" description="Helical" evidence="1">
    <location>
        <begin position="51"/>
        <end position="73"/>
    </location>
</feature>
<comment type="caution">
    <text evidence="3">The sequence shown here is derived from an EMBL/GenBank/DDBJ whole genome shotgun (WGS) entry which is preliminary data.</text>
</comment>
<evidence type="ECO:0000256" key="1">
    <source>
        <dbReference type="SAM" id="Phobius"/>
    </source>
</evidence>
<protein>
    <submittedName>
        <fullName evidence="3">VanZ family protein</fullName>
    </submittedName>
</protein>
<dbReference type="Pfam" id="PF04892">
    <property type="entry name" value="VanZ"/>
    <property type="match status" value="1"/>
</dbReference>
<proteinExistence type="predicted"/>
<sequence length="477" mass="54409">MSIGYIVHQLLQYIIPATIVVCVLFAFAGACYFFVYKKLLKGTKAINKTKVIFSILLIVYLLVVFGLTCNRGAGIESTVNLELFRSYKDAWYTFTVRAWQFIIFNIVLLIPLGVILPLINCAFTKIRWALAAAFLSSLFIEVIQFMAKLGIFELDDLFHNTLGGMIGYCIFMFGYRIIKGTDKSGENANDHVRGASAAKFLVLPLIVIGAFLGIFIKYNLQEFGNMPIMKDTGADMSKYTIELLADISNEESFAPIYKYDHSWDEEFAISQAQKVMKDLNLPPFKSYLIQGEDIFFDFDNSSHCSIWWDRSNGTWNYSNHATEPDSRNVIKSEYEKYKIALDFAKSHNISLTNAILDSINKYNITFNINTDENNKIKNVSGRIVFDISDAGFVRSIRHGVYENSFVRNVDIISPQSAYEKILKGNFYDWEDVPGGKIEINDIKISYLYDTKGFYQPVYEFKGILNGREWNTCIAAMK</sequence>
<feature type="transmembrane region" description="Helical" evidence="1">
    <location>
        <begin position="126"/>
        <end position="145"/>
    </location>
</feature>
<dbReference type="InterPro" id="IPR053150">
    <property type="entry name" value="Teicoplanin_resist-assoc"/>
</dbReference>
<dbReference type="PANTHER" id="PTHR36834:SF1">
    <property type="entry name" value="INTEGRAL MEMBRANE PROTEIN"/>
    <property type="match status" value="1"/>
</dbReference>
<organism evidence="3 4">
    <name type="scientific">Pseudobacteroides cellulosolvens ATCC 35603 = DSM 2933</name>
    <dbReference type="NCBI Taxonomy" id="398512"/>
    <lineage>
        <taxon>Bacteria</taxon>
        <taxon>Bacillati</taxon>
        <taxon>Bacillota</taxon>
        <taxon>Clostridia</taxon>
        <taxon>Eubacteriales</taxon>
        <taxon>Oscillospiraceae</taxon>
        <taxon>Pseudobacteroides</taxon>
    </lineage>
</organism>
<dbReference type="STRING" id="398512.Bccel_0654"/>
<feature type="transmembrane region" description="Helical" evidence="1">
    <location>
        <begin position="157"/>
        <end position="178"/>
    </location>
</feature>
<dbReference type="RefSeq" id="WP_036942939.1">
    <property type="nucleotide sequence ID" value="NZ_JQKC01000020.1"/>
</dbReference>
<dbReference type="InterPro" id="IPR006976">
    <property type="entry name" value="VanZ-like"/>
</dbReference>
<accession>A0A0L6JI36</accession>
<feature type="transmembrane region" description="Helical" evidence="1">
    <location>
        <begin position="13"/>
        <end position="35"/>
    </location>
</feature>
<feature type="domain" description="VanZ-like" evidence="2">
    <location>
        <begin position="57"/>
        <end position="173"/>
    </location>
</feature>
<keyword evidence="4" id="KW-1185">Reference proteome</keyword>
<keyword evidence="1" id="KW-0812">Transmembrane</keyword>
<dbReference type="AlphaFoldDB" id="A0A0L6JI36"/>
<keyword evidence="1" id="KW-1133">Transmembrane helix</keyword>
<dbReference type="OrthoDB" id="9805025at2"/>
<evidence type="ECO:0000313" key="4">
    <source>
        <dbReference type="Proteomes" id="UP000036923"/>
    </source>
</evidence>
<feature type="transmembrane region" description="Helical" evidence="1">
    <location>
        <begin position="198"/>
        <end position="220"/>
    </location>
</feature>
<dbReference type="eggNOG" id="COG4767">
    <property type="taxonomic scope" value="Bacteria"/>
</dbReference>
<evidence type="ECO:0000259" key="2">
    <source>
        <dbReference type="Pfam" id="PF04892"/>
    </source>
</evidence>
<feature type="transmembrane region" description="Helical" evidence="1">
    <location>
        <begin position="98"/>
        <end position="119"/>
    </location>
</feature>
<gene>
    <name evidence="3" type="ORF">Bccel_0654</name>
</gene>
<dbReference type="PANTHER" id="PTHR36834">
    <property type="entry name" value="MEMBRANE PROTEIN-RELATED"/>
    <property type="match status" value="1"/>
</dbReference>